<evidence type="ECO:0000313" key="4">
    <source>
        <dbReference type="Proteomes" id="UP000271162"/>
    </source>
</evidence>
<dbReference type="STRING" id="27835.A0A0N4XFS3"/>
<evidence type="ECO:0000313" key="5">
    <source>
        <dbReference type="WBParaSite" id="NBR_0000137501-mRNA-1"/>
    </source>
</evidence>
<keyword evidence="2" id="KW-0732">Signal</keyword>
<gene>
    <name evidence="3" type="ORF">NBR_LOCUS1376</name>
</gene>
<proteinExistence type="predicted"/>
<sequence>MRIIALLAAFAVVAAAGHCASDDTEPQLYRYKEECEDACINPPPANLESPKEDMDQTYGTVGELPTDAKESTTTQASSTSTETTTTTQV</sequence>
<reference evidence="3 4" key="2">
    <citation type="submission" date="2018-11" db="EMBL/GenBank/DDBJ databases">
        <authorList>
            <consortium name="Pathogen Informatics"/>
        </authorList>
    </citation>
    <scope>NUCLEOTIDE SEQUENCE [LARGE SCALE GENOMIC DNA]</scope>
</reference>
<evidence type="ECO:0000256" key="2">
    <source>
        <dbReference type="SAM" id="SignalP"/>
    </source>
</evidence>
<feature type="compositionally biased region" description="Low complexity" evidence="1">
    <location>
        <begin position="71"/>
        <end position="89"/>
    </location>
</feature>
<dbReference type="AlphaFoldDB" id="A0A0N4XFS3"/>
<name>A0A0N4XFS3_NIPBR</name>
<organism evidence="5">
    <name type="scientific">Nippostrongylus brasiliensis</name>
    <name type="common">Rat hookworm</name>
    <dbReference type="NCBI Taxonomy" id="27835"/>
    <lineage>
        <taxon>Eukaryota</taxon>
        <taxon>Metazoa</taxon>
        <taxon>Ecdysozoa</taxon>
        <taxon>Nematoda</taxon>
        <taxon>Chromadorea</taxon>
        <taxon>Rhabditida</taxon>
        <taxon>Rhabditina</taxon>
        <taxon>Rhabditomorpha</taxon>
        <taxon>Strongyloidea</taxon>
        <taxon>Heligmosomidae</taxon>
        <taxon>Nippostrongylus</taxon>
    </lineage>
</organism>
<feature type="signal peptide" evidence="2">
    <location>
        <begin position="1"/>
        <end position="16"/>
    </location>
</feature>
<dbReference type="Proteomes" id="UP000271162">
    <property type="component" value="Unassembled WGS sequence"/>
</dbReference>
<evidence type="ECO:0000313" key="3">
    <source>
        <dbReference type="EMBL" id="VDL64781.1"/>
    </source>
</evidence>
<feature type="region of interest" description="Disordered" evidence="1">
    <location>
        <begin position="42"/>
        <end position="89"/>
    </location>
</feature>
<evidence type="ECO:0000256" key="1">
    <source>
        <dbReference type="SAM" id="MobiDB-lite"/>
    </source>
</evidence>
<protein>
    <submittedName>
        <fullName evidence="5">Secreted protein</fullName>
    </submittedName>
</protein>
<keyword evidence="4" id="KW-1185">Reference proteome</keyword>
<dbReference type="EMBL" id="UYSL01001057">
    <property type="protein sequence ID" value="VDL64781.1"/>
    <property type="molecule type" value="Genomic_DNA"/>
</dbReference>
<reference evidence="5" key="1">
    <citation type="submission" date="2017-02" db="UniProtKB">
        <authorList>
            <consortium name="WormBaseParasite"/>
        </authorList>
    </citation>
    <scope>IDENTIFICATION</scope>
</reference>
<feature type="chain" id="PRO_5043124614" evidence="2">
    <location>
        <begin position="17"/>
        <end position="89"/>
    </location>
</feature>
<dbReference type="WBParaSite" id="NBR_0000137501-mRNA-1">
    <property type="protein sequence ID" value="NBR_0000137501-mRNA-1"/>
    <property type="gene ID" value="NBR_0000137501"/>
</dbReference>
<accession>A0A0N4XFS3</accession>